<name>A0A5S3QCH7_9RHOB</name>
<feature type="transmembrane region" description="Helical" evidence="6">
    <location>
        <begin position="247"/>
        <end position="266"/>
    </location>
</feature>
<feature type="transmembrane region" description="Helical" evidence="6">
    <location>
        <begin position="35"/>
        <end position="59"/>
    </location>
</feature>
<dbReference type="GO" id="GO:0016020">
    <property type="term" value="C:membrane"/>
    <property type="evidence" value="ECO:0007669"/>
    <property type="project" value="UniProtKB-SubCell"/>
</dbReference>
<organism evidence="8 9">
    <name type="scientific">Sulfitobacter sabulilitoris</name>
    <dbReference type="NCBI Taxonomy" id="2562655"/>
    <lineage>
        <taxon>Bacteria</taxon>
        <taxon>Pseudomonadati</taxon>
        <taxon>Pseudomonadota</taxon>
        <taxon>Alphaproteobacteria</taxon>
        <taxon>Rhodobacterales</taxon>
        <taxon>Roseobacteraceae</taxon>
        <taxon>Sulfitobacter</taxon>
    </lineage>
</organism>
<feature type="transmembrane region" description="Helical" evidence="6">
    <location>
        <begin position="71"/>
        <end position="92"/>
    </location>
</feature>
<dbReference type="Pfam" id="PF00892">
    <property type="entry name" value="EamA"/>
    <property type="match status" value="2"/>
</dbReference>
<dbReference type="RefSeq" id="WP_138660984.1">
    <property type="nucleotide sequence ID" value="NZ_VANS01000001.1"/>
</dbReference>
<feature type="transmembrane region" description="Helical" evidence="6">
    <location>
        <begin position="215"/>
        <end position="238"/>
    </location>
</feature>
<dbReference type="InterPro" id="IPR000620">
    <property type="entry name" value="EamA_dom"/>
</dbReference>
<feature type="transmembrane region" description="Helical" evidence="6">
    <location>
        <begin position="157"/>
        <end position="175"/>
    </location>
</feature>
<comment type="caution">
    <text evidence="8">The sequence shown here is derived from an EMBL/GenBank/DDBJ whole genome shotgun (WGS) entry which is preliminary data.</text>
</comment>
<feature type="domain" description="EamA" evidence="7">
    <location>
        <begin position="10"/>
        <end position="143"/>
    </location>
</feature>
<dbReference type="AlphaFoldDB" id="A0A5S3QCH7"/>
<dbReference type="SUPFAM" id="SSF103481">
    <property type="entry name" value="Multidrug resistance efflux transporter EmrE"/>
    <property type="match status" value="2"/>
</dbReference>
<comment type="subcellular location">
    <subcellularLocation>
        <location evidence="1">Membrane</location>
        <topology evidence="1">Multi-pass membrane protein</topology>
    </subcellularLocation>
</comment>
<protein>
    <submittedName>
        <fullName evidence="8">DMT family transporter</fullName>
    </submittedName>
</protein>
<dbReference type="OrthoDB" id="184388at2"/>
<feature type="transmembrane region" description="Helical" evidence="6">
    <location>
        <begin position="98"/>
        <end position="119"/>
    </location>
</feature>
<accession>A0A5S3QCH7</accession>
<reference evidence="8 9" key="1">
    <citation type="submission" date="2019-05" db="EMBL/GenBank/DDBJ databases">
        <title>Sulfitobacter sabulilitoris sp. nov., isolated from a marine sand.</title>
        <authorList>
            <person name="Yoon J.-H."/>
        </authorList>
    </citation>
    <scope>NUCLEOTIDE SEQUENCE [LARGE SCALE GENOMIC DNA]</scope>
    <source>
        <strain evidence="8 9">HSMS-29</strain>
    </source>
</reference>
<dbReference type="Proteomes" id="UP000309550">
    <property type="component" value="Unassembled WGS sequence"/>
</dbReference>
<comment type="similarity">
    <text evidence="2">Belongs to the EamA transporter family.</text>
</comment>
<dbReference type="EMBL" id="VANS01000001">
    <property type="protein sequence ID" value="TMM54812.1"/>
    <property type="molecule type" value="Genomic_DNA"/>
</dbReference>
<sequence>MQRKSHIDTFGAVALVVFALHLGFNQVVIKVTNGGFAPVFAAGLRSLGAVAVLLLWMRLRGIGFQVPRRAMLPGLISGGLFALEFMCLFSALDLTTVSRASVILYSMPVWLAIASAVLIPGEALTPVRAVGLLLAMGGVALALLGRVDVGAGLLGDLLALVAALCWAGIALCVKITPLSEVPPAQQLMFQVLISAPLLLLASLFFGDFIRDVQPIHVAGMLFQIVLVASLGFLAWFWLMSIYPASSVASFSFLSPVFAVILGWAVLGEDVGFRVWGALGLVAAGIYLINRRPRVAAVRI</sequence>
<keyword evidence="9" id="KW-1185">Reference proteome</keyword>
<dbReference type="PANTHER" id="PTHR32322">
    <property type="entry name" value="INNER MEMBRANE TRANSPORTER"/>
    <property type="match status" value="1"/>
</dbReference>
<dbReference type="InterPro" id="IPR050638">
    <property type="entry name" value="AA-Vitamin_Transporters"/>
</dbReference>
<evidence type="ECO:0000313" key="8">
    <source>
        <dbReference type="EMBL" id="TMM54812.1"/>
    </source>
</evidence>
<keyword evidence="4 6" id="KW-1133">Transmembrane helix</keyword>
<gene>
    <name evidence="8" type="ORF">FDT80_04325</name>
</gene>
<evidence type="ECO:0000256" key="2">
    <source>
        <dbReference type="ARBA" id="ARBA00007362"/>
    </source>
</evidence>
<feature type="domain" description="EamA" evidence="7">
    <location>
        <begin position="154"/>
        <end position="289"/>
    </location>
</feature>
<evidence type="ECO:0000256" key="6">
    <source>
        <dbReference type="SAM" id="Phobius"/>
    </source>
</evidence>
<proteinExistence type="inferred from homology"/>
<keyword evidence="5 6" id="KW-0472">Membrane</keyword>
<dbReference type="InterPro" id="IPR037185">
    <property type="entry name" value="EmrE-like"/>
</dbReference>
<evidence type="ECO:0000259" key="7">
    <source>
        <dbReference type="Pfam" id="PF00892"/>
    </source>
</evidence>
<evidence type="ECO:0000256" key="3">
    <source>
        <dbReference type="ARBA" id="ARBA00022692"/>
    </source>
</evidence>
<dbReference type="PANTHER" id="PTHR32322:SF2">
    <property type="entry name" value="EAMA DOMAIN-CONTAINING PROTEIN"/>
    <property type="match status" value="1"/>
</dbReference>
<keyword evidence="3 6" id="KW-0812">Transmembrane</keyword>
<feature type="transmembrane region" description="Helical" evidence="6">
    <location>
        <begin position="126"/>
        <end position="145"/>
    </location>
</feature>
<feature type="transmembrane region" description="Helical" evidence="6">
    <location>
        <begin position="272"/>
        <end position="289"/>
    </location>
</feature>
<evidence type="ECO:0000256" key="4">
    <source>
        <dbReference type="ARBA" id="ARBA00022989"/>
    </source>
</evidence>
<evidence type="ECO:0000256" key="5">
    <source>
        <dbReference type="ARBA" id="ARBA00023136"/>
    </source>
</evidence>
<evidence type="ECO:0000256" key="1">
    <source>
        <dbReference type="ARBA" id="ARBA00004141"/>
    </source>
</evidence>
<feature type="transmembrane region" description="Helical" evidence="6">
    <location>
        <begin position="187"/>
        <end position="209"/>
    </location>
</feature>
<evidence type="ECO:0000313" key="9">
    <source>
        <dbReference type="Proteomes" id="UP000309550"/>
    </source>
</evidence>